<dbReference type="GO" id="GO:0000049">
    <property type="term" value="F:tRNA binding"/>
    <property type="evidence" value="ECO:0007669"/>
    <property type="project" value="UniProtKB-KW"/>
</dbReference>
<keyword evidence="10" id="KW-0030">Aminoacyl-tRNA synthetase</keyword>
<dbReference type="EC" id="6.1.1.7" evidence="2"/>
<dbReference type="InterPro" id="IPR003156">
    <property type="entry name" value="DHHA1_dom"/>
</dbReference>
<dbReference type="GO" id="GO:0005524">
    <property type="term" value="F:ATP binding"/>
    <property type="evidence" value="ECO:0007669"/>
    <property type="project" value="UniProtKB-KW"/>
</dbReference>
<dbReference type="AlphaFoldDB" id="A0A645IZ71"/>
<evidence type="ECO:0000313" key="12">
    <source>
        <dbReference type="EMBL" id="MPN56200.1"/>
    </source>
</evidence>
<feature type="domain" description="DHHA1" evidence="11">
    <location>
        <begin position="4"/>
        <end position="72"/>
    </location>
</feature>
<dbReference type="EMBL" id="VSSQ01126268">
    <property type="protein sequence ID" value="MPN56200.1"/>
    <property type="molecule type" value="Genomic_DNA"/>
</dbReference>
<sequence>MLVSTDNNKGMIVASATKDAVAVGFDCGAYVKKVASSVGGGGGGKPDMAQAGLKDVSRADEAVENAAAILKEML</sequence>
<keyword evidence="4" id="KW-0820">tRNA-binding</keyword>
<keyword evidence="7" id="KW-0067">ATP-binding</keyword>
<dbReference type="GO" id="GO:0004813">
    <property type="term" value="F:alanine-tRNA ligase activity"/>
    <property type="evidence" value="ECO:0007669"/>
    <property type="project" value="UniProtKB-EC"/>
</dbReference>
<name>A0A645IZ71_9ZZZZ</name>
<evidence type="ECO:0000256" key="7">
    <source>
        <dbReference type="ARBA" id="ARBA00022840"/>
    </source>
</evidence>
<keyword evidence="8" id="KW-0694">RNA-binding</keyword>
<keyword evidence="5" id="KW-0436">Ligase</keyword>
<keyword evidence="6" id="KW-0547">Nucleotide-binding</keyword>
<evidence type="ECO:0000256" key="8">
    <source>
        <dbReference type="ARBA" id="ARBA00022884"/>
    </source>
</evidence>
<evidence type="ECO:0000256" key="5">
    <source>
        <dbReference type="ARBA" id="ARBA00022598"/>
    </source>
</evidence>
<evidence type="ECO:0000256" key="6">
    <source>
        <dbReference type="ARBA" id="ARBA00022741"/>
    </source>
</evidence>
<organism evidence="12">
    <name type="scientific">bioreactor metagenome</name>
    <dbReference type="NCBI Taxonomy" id="1076179"/>
    <lineage>
        <taxon>unclassified sequences</taxon>
        <taxon>metagenomes</taxon>
        <taxon>ecological metagenomes</taxon>
    </lineage>
</organism>
<evidence type="ECO:0000256" key="2">
    <source>
        <dbReference type="ARBA" id="ARBA00013168"/>
    </source>
</evidence>
<reference evidence="12" key="1">
    <citation type="submission" date="2019-08" db="EMBL/GenBank/DDBJ databases">
        <authorList>
            <person name="Kucharzyk K."/>
            <person name="Murdoch R.W."/>
            <person name="Higgins S."/>
            <person name="Loffler F."/>
        </authorList>
    </citation>
    <scope>NUCLEOTIDE SEQUENCE</scope>
</reference>
<evidence type="ECO:0000256" key="10">
    <source>
        <dbReference type="ARBA" id="ARBA00023146"/>
    </source>
</evidence>
<proteinExistence type="inferred from homology"/>
<evidence type="ECO:0000256" key="1">
    <source>
        <dbReference type="ARBA" id="ARBA00008226"/>
    </source>
</evidence>
<accession>A0A645IZ71</accession>
<gene>
    <name evidence="12" type="ORF">SDC9_203886</name>
</gene>
<comment type="caution">
    <text evidence="12">The sequence shown here is derived from an EMBL/GenBank/DDBJ whole genome shotgun (WGS) entry which is preliminary data.</text>
</comment>
<dbReference type="FunFam" id="3.10.310.40:FF:000001">
    <property type="entry name" value="Alanine--tRNA ligase"/>
    <property type="match status" value="1"/>
</dbReference>
<evidence type="ECO:0000256" key="3">
    <source>
        <dbReference type="ARBA" id="ARBA00017959"/>
    </source>
</evidence>
<evidence type="ECO:0000256" key="4">
    <source>
        <dbReference type="ARBA" id="ARBA00022555"/>
    </source>
</evidence>
<evidence type="ECO:0000256" key="9">
    <source>
        <dbReference type="ARBA" id="ARBA00022917"/>
    </source>
</evidence>
<keyword evidence="9" id="KW-0648">Protein biosynthesis</keyword>
<dbReference type="Pfam" id="PF02272">
    <property type="entry name" value="DHHA1"/>
    <property type="match status" value="1"/>
</dbReference>
<dbReference type="GO" id="GO:0006412">
    <property type="term" value="P:translation"/>
    <property type="evidence" value="ECO:0007669"/>
    <property type="project" value="UniProtKB-KW"/>
</dbReference>
<protein>
    <recommendedName>
        <fullName evidence="3">Alanine--tRNA ligase</fullName>
        <ecNumber evidence="2">6.1.1.7</ecNumber>
    </recommendedName>
</protein>
<comment type="similarity">
    <text evidence="1">Belongs to the class-II aminoacyl-tRNA synthetase family.</text>
</comment>
<dbReference type="Gene3D" id="3.10.310.40">
    <property type="match status" value="1"/>
</dbReference>
<evidence type="ECO:0000259" key="11">
    <source>
        <dbReference type="Pfam" id="PF02272"/>
    </source>
</evidence>